<name>A0A6J5L5V5_9CAUD</name>
<reference evidence="1" key="1">
    <citation type="submission" date="2020-04" db="EMBL/GenBank/DDBJ databases">
        <authorList>
            <person name="Chiriac C."/>
            <person name="Salcher M."/>
            <person name="Ghai R."/>
            <person name="Kavagutti S V."/>
        </authorList>
    </citation>
    <scope>NUCLEOTIDE SEQUENCE</scope>
</reference>
<proteinExistence type="predicted"/>
<protein>
    <submittedName>
        <fullName evidence="1">Uncharacterized protein</fullName>
    </submittedName>
</protein>
<accession>A0A6J5L5V5</accession>
<organism evidence="1">
    <name type="scientific">uncultured Caudovirales phage</name>
    <dbReference type="NCBI Taxonomy" id="2100421"/>
    <lineage>
        <taxon>Viruses</taxon>
        <taxon>Duplodnaviria</taxon>
        <taxon>Heunggongvirae</taxon>
        <taxon>Uroviricota</taxon>
        <taxon>Caudoviricetes</taxon>
        <taxon>Peduoviridae</taxon>
        <taxon>Maltschvirus</taxon>
        <taxon>Maltschvirus maltsch</taxon>
    </lineage>
</organism>
<evidence type="ECO:0000313" key="1">
    <source>
        <dbReference type="EMBL" id="CAB4130108.1"/>
    </source>
</evidence>
<sequence length="104" mass="12102">MKYLITESKLDKVIFRYLNNQDFIQIESGETIYFANSKDDEKAQIRYDEGDGYCEINTGLINEISSFFSLNERESIDKICSWIESTIGMNIGNFHAMYGINIYI</sequence>
<gene>
    <name evidence="1" type="ORF">UFOVP117_259</name>
</gene>
<dbReference type="EMBL" id="LR796235">
    <property type="protein sequence ID" value="CAB4130108.1"/>
    <property type="molecule type" value="Genomic_DNA"/>
</dbReference>